<protein>
    <recommendedName>
        <fullName evidence="1">Protein kinase domain-containing protein</fullName>
    </recommendedName>
</protein>
<feature type="domain" description="Protein kinase" evidence="1">
    <location>
        <begin position="72"/>
        <end position="352"/>
    </location>
</feature>
<dbReference type="Proteomes" id="UP000054877">
    <property type="component" value="Unassembled WGS sequence"/>
</dbReference>
<keyword evidence="3" id="KW-1185">Reference proteome</keyword>
<reference evidence="2 3" key="1">
    <citation type="submission" date="2015-11" db="EMBL/GenBank/DDBJ databases">
        <title>Genomic analysis of 38 Legionella species identifies large and diverse effector repertoires.</title>
        <authorList>
            <person name="Burstein D."/>
            <person name="Amaro F."/>
            <person name="Zusman T."/>
            <person name="Lifshitz Z."/>
            <person name="Cohen O."/>
            <person name="Gilbert J.A."/>
            <person name="Pupko T."/>
            <person name="Shuman H.A."/>
            <person name="Segal G."/>
        </authorList>
    </citation>
    <scope>NUCLEOTIDE SEQUENCE [LARGE SCALE GENOMIC DNA]</scope>
    <source>
        <strain evidence="2 3">Mt.St.Helens-9</strain>
    </source>
</reference>
<dbReference type="PANTHER" id="PTHR44167:SF24">
    <property type="entry name" value="SERINE_THREONINE-PROTEIN KINASE CHK2"/>
    <property type="match status" value="1"/>
</dbReference>
<dbReference type="GO" id="GO:0004674">
    <property type="term" value="F:protein serine/threonine kinase activity"/>
    <property type="evidence" value="ECO:0007669"/>
    <property type="project" value="TreeGrafter"/>
</dbReference>
<dbReference type="SUPFAM" id="SSF56112">
    <property type="entry name" value="Protein kinase-like (PK-like)"/>
    <property type="match status" value="1"/>
</dbReference>
<evidence type="ECO:0000313" key="2">
    <source>
        <dbReference type="EMBL" id="KTD61405.1"/>
    </source>
</evidence>
<comment type="caution">
    <text evidence="2">The sequence shown here is derived from an EMBL/GenBank/DDBJ whole genome shotgun (WGS) entry which is preliminary data.</text>
</comment>
<dbReference type="InterPro" id="IPR011009">
    <property type="entry name" value="Kinase-like_dom_sf"/>
</dbReference>
<dbReference type="EMBL" id="LNYX01000032">
    <property type="protein sequence ID" value="KTD61405.1"/>
    <property type="molecule type" value="Genomic_DNA"/>
</dbReference>
<dbReference type="GO" id="GO:0005524">
    <property type="term" value="F:ATP binding"/>
    <property type="evidence" value="ECO:0007669"/>
    <property type="project" value="InterPro"/>
</dbReference>
<name>A0A0W0YWV5_LEGSP</name>
<dbReference type="Pfam" id="PF00069">
    <property type="entry name" value="Pkinase"/>
    <property type="match status" value="1"/>
</dbReference>
<organism evidence="2 3">
    <name type="scientific">Legionella spiritensis</name>
    <dbReference type="NCBI Taxonomy" id="452"/>
    <lineage>
        <taxon>Bacteria</taxon>
        <taxon>Pseudomonadati</taxon>
        <taxon>Pseudomonadota</taxon>
        <taxon>Gammaproteobacteria</taxon>
        <taxon>Legionellales</taxon>
        <taxon>Legionellaceae</taxon>
        <taxon>Legionella</taxon>
    </lineage>
</organism>
<dbReference type="PROSITE" id="PS50011">
    <property type="entry name" value="PROTEIN_KINASE_DOM"/>
    <property type="match status" value="1"/>
</dbReference>
<proteinExistence type="predicted"/>
<evidence type="ECO:0000259" key="1">
    <source>
        <dbReference type="PROSITE" id="PS50011"/>
    </source>
</evidence>
<dbReference type="Gene3D" id="1.10.510.10">
    <property type="entry name" value="Transferase(Phosphotransferase) domain 1"/>
    <property type="match status" value="1"/>
</dbReference>
<evidence type="ECO:0000313" key="3">
    <source>
        <dbReference type="Proteomes" id="UP000054877"/>
    </source>
</evidence>
<dbReference type="PROSITE" id="PS00108">
    <property type="entry name" value="PROTEIN_KINASE_ST"/>
    <property type="match status" value="1"/>
</dbReference>
<dbReference type="InterPro" id="IPR008271">
    <property type="entry name" value="Ser/Thr_kinase_AS"/>
</dbReference>
<dbReference type="PATRIC" id="fig|452.5.peg.2930"/>
<dbReference type="STRING" id="452.Lspi_2647"/>
<dbReference type="OrthoDB" id="9801841at2"/>
<dbReference type="InterPro" id="IPR000719">
    <property type="entry name" value="Prot_kinase_dom"/>
</dbReference>
<sequence>MKYIRINPEKKMSEAQKAILEEYFINRSLRFSGAGKHSYEINMPDGRSIKKGVRLKYSLLMNDLKESRRSIEILDKKIGSGAFGSTIISKGVIKVDENMRYKVRSGEEKKRVVKRIPLNGKSTKKRVRKEAERAGKGSSVLHCKAALFSPKNAYLIMRNAPGMELYELMEKMDEGKITLNTLQMLKISLAIIEAVNNIHQRGILHLDIKPENIMVDPTTLKVTIIDFGLSVPISKKRVKNPRGTPEFISPELAFANAVSPACDVFSLGQTLAEFWNNRPSLPDTEDSDAYMSELFFQYLQDESIWQFTGIKAPDPIKGELSDLLWRLCRFHCEDRIGLDEAALKTGKMIDFLTNSESCQDTDNQHYCNLM</sequence>
<dbReference type="AlphaFoldDB" id="A0A0W0YWV5"/>
<gene>
    <name evidence="2" type="ORF">Lspi_2647</name>
</gene>
<accession>A0A0W0YWV5</accession>
<dbReference type="SMART" id="SM00220">
    <property type="entry name" value="S_TKc"/>
    <property type="match status" value="1"/>
</dbReference>
<dbReference type="PANTHER" id="PTHR44167">
    <property type="entry name" value="OVARIAN-SPECIFIC SERINE/THREONINE-PROTEIN KINASE LOK-RELATED"/>
    <property type="match status" value="1"/>
</dbReference>
<dbReference type="RefSeq" id="WP_058484563.1">
    <property type="nucleotide sequence ID" value="NZ_CAAAII010000007.1"/>
</dbReference>